<feature type="region of interest" description="Disordered" evidence="1">
    <location>
        <begin position="37"/>
        <end position="84"/>
    </location>
</feature>
<protein>
    <submittedName>
        <fullName evidence="5">ZP domain-containing protein</fullName>
    </submittedName>
</protein>
<dbReference type="Proteomes" id="UP000267606">
    <property type="component" value="Unassembled WGS sequence"/>
</dbReference>
<dbReference type="STRING" id="387005.A0A183HGF1"/>
<reference evidence="5" key="1">
    <citation type="submission" date="2016-06" db="UniProtKB">
        <authorList>
            <consortium name="WormBaseParasite"/>
        </authorList>
    </citation>
    <scope>IDENTIFICATION</scope>
</reference>
<keyword evidence="2" id="KW-1133">Transmembrane helix</keyword>
<evidence type="ECO:0000313" key="3">
    <source>
        <dbReference type="EMBL" id="VDO46937.1"/>
    </source>
</evidence>
<feature type="transmembrane region" description="Helical" evidence="2">
    <location>
        <begin position="97"/>
        <end position="116"/>
    </location>
</feature>
<keyword evidence="4" id="KW-1185">Reference proteome</keyword>
<feature type="compositionally biased region" description="Polar residues" evidence="1">
    <location>
        <begin position="53"/>
        <end position="69"/>
    </location>
</feature>
<gene>
    <name evidence="3" type="ORF">OFLC_LOCUS6559</name>
</gene>
<dbReference type="WBParaSite" id="OFLC_0000656201-mRNA-1">
    <property type="protein sequence ID" value="OFLC_0000656201-mRNA-1"/>
    <property type="gene ID" value="OFLC_0000656201"/>
</dbReference>
<proteinExistence type="predicted"/>
<accession>A0A183HGF1</accession>
<keyword evidence="2" id="KW-0812">Transmembrane</keyword>
<organism evidence="5">
    <name type="scientific">Onchocerca flexuosa</name>
    <dbReference type="NCBI Taxonomy" id="387005"/>
    <lineage>
        <taxon>Eukaryota</taxon>
        <taxon>Metazoa</taxon>
        <taxon>Ecdysozoa</taxon>
        <taxon>Nematoda</taxon>
        <taxon>Chromadorea</taxon>
        <taxon>Rhabditida</taxon>
        <taxon>Spirurina</taxon>
        <taxon>Spiruromorpha</taxon>
        <taxon>Filarioidea</taxon>
        <taxon>Onchocercidae</taxon>
        <taxon>Onchocerca</taxon>
    </lineage>
</organism>
<evidence type="ECO:0000256" key="2">
    <source>
        <dbReference type="SAM" id="Phobius"/>
    </source>
</evidence>
<sequence length="126" mass="13822">TIKHCYSGRISSSSVCNSAKPPEEYVTFKSSLDLELAESPNPSSKSRVIMPVTKSQDLSNTSQISSKNEVSSHSGKKHSSSISASRHSEAFYMEAKGMIIIALIIVILILCIQIFLETKSEAEWNL</sequence>
<keyword evidence="2" id="KW-0472">Membrane</keyword>
<evidence type="ECO:0000256" key="1">
    <source>
        <dbReference type="SAM" id="MobiDB-lite"/>
    </source>
</evidence>
<feature type="region of interest" description="Disordered" evidence="1">
    <location>
        <begin position="1"/>
        <end position="21"/>
    </location>
</feature>
<reference evidence="3 4" key="2">
    <citation type="submission" date="2018-11" db="EMBL/GenBank/DDBJ databases">
        <authorList>
            <consortium name="Pathogen Informatics"/>
        </authorList>
    </citation>
    <scope>NUCLEOTIDE SEQUENCE [LARGE SCALE GENOMIC DNA]</scope>
</reference>
<name>A0A183HGF1_9BILA</name>
<evidence type="ECO:0000313" key="4">
    <source>
        <dbReference type="Proteomes" id="UP000267606"/>
    </source>
</evidence>
<dbReference type="AlphaFoldDB" id="A0A183HGF1"/>
<dbReference type="EMBL" id="UZAJ01006305">
    <property type="protein sequence ID" value="VDO46937.1"/>
    <property type="molecule type" value="Genomic_DNA"/>
</dbReference>
<evidence type="ECO:0000313" key="5">
    <source>
        <dbReference type="WBParaSite" id="OFLC_0000656201-mRNA-1"/>
    </source>
</evidence>